<accession>A0A9P4PIP8</accession>
<name>A0A9P4PIP8_9PLEO</name>
<protein>
    <submittedName>
        <fullName evidence="2">Uncharacterized protein</fullName>
    </submittedName>
</protein>
<evidence type="ECO:0000313" key="3">
    <source>
        <dbReference type="Proteomes" id="UP000799764"/>
    </source>
</evidence>
<proteinExistence type="predicted"/>
<feature type="chain" id="PRO_5040416720" evidence="1">
    <location>
        <begin position="20"/>
        <end position="87"/>
    </location>
</feature>
<feature type="signal peptide" evidence="1">
    <location>
        <begin position="1"/>
        <end position="19"/>
    </location>
</feature>
<dbReference type="EMBL" id="MU001500">
    <property type="protein sequence ID" value="KAF2444780.1"/>
    <property type="molecule type" value="Genomic_DNA"/>
</dbReference>
<organism evidence="2 3">
    <name type="scientific">Karstenula rhodostoma CBS 690.94</name>
    <dbReference type="NCBI Taxonomy" id="1392251"/>
    <lineage>
        <taxon>Eukaryota</taxon>
        <taxon>Fungi</taxon>
        <taxon>Dikarya</taxon>
        <taxon>Ascomycota</taxon>
        <taxon>Pezizomycotina</taxon>
        <taxon>Dothideomycetes</taxon>
        <taxon>Pleosporomycetidae</taxon>
        <taxon>Pleosporales</taxon>
        <taxon>Massarineae</taxon>
        <taxon>Didymosphaeriaceae</taxon>
        <taxon>Karstenula</taxon>
    </lineage>
</organism>
<gene>
    <name evidence="2" type="ORF">P171DRAFT_484872</name>
</gene>
<keyword evidence="3" id="KW-1185">Reference proteome</keyword>
<keyword evidence="1" id="KW-0732">Signal</keyword>
<evidence type="ECO:0000313" key="2">
    <source>
        <dbReference type="EMBL" id="KAF2444780.1"/>
    </source>
</evidence>
<dbReference type="OrthoDB" id="10418680at2759"/>
<reference evidence="2" key="1">
    <citation type="journal article" date="2020" name="Stud. Mycol.">
        <title>101 Dothideomycetes genomes: a test case for predicting lifestyles and emergence of pathogens.</title>
        <authorList>
            <person name="Haridas S."/>
            <person name="Albert R."/>
            <person name="Binder M."/>
            <person name="Bloem J."/>
            <person name="Labutti K."/>
            <person name="Salamov A."/>
            <person name="Andreopoulos B."/>
            <person name="Baker S."/>
            <person name="Barry K."/>
            <person name="Bills G."/>
            <person name="Bluhm B."/>
            <person name="Cannon C."/>
            <person name="Castanera R."/>
            <person name="Culley D."/>
            <person name="Daum C."/>
            <person name="Ezra D."/>
            <person name="Gonzalez J."/>
            <person name="Henrissat B."/>
            <person name="Kuo A."/>
            <person name="Liang C."/>
            <person name="Lipzen A."/>
            <person name="Lutzoni F."/>
            <person name="Magnuson J."/>
            <person name="Mondo S."/>
            <person name="Nolan M."/>
            <person name="Ohm R."/>
            <person name="Pangilinan J."/>
            <person name="Park H.-J."/>
            <person name="Ramirez L."/>
            <person name="Alfaro M."/>
            <person name="Sun H."/>
            <person name="Tritt A."/>
            <person name="Yoshinaga Y."/>
            <person name="Zwiers L.-H."/>
            <person name="Turgeon B."/>
            <person name="Goodwin S."/>
            <person name="Spatafora J."/>
            <person name="Crous P."/>
            <person name="Grigoriev I."/>
        </authorList>
    </citation>
    <scope>NUCLEOTIDE SEQUENCE</scope>
    <source>
        <strain evidence="2">CBS 690.94</strain>
    </source>
</reference>
<sequence length="87" mass="9541">MRVSITLISLAALLAGVLAGPTSKRDDAAPAVADDPPVDQGRCTPCNEHMDKCMGKWPCWFYNCQENCNHEVCEQLPDCRQGCGFHC</sequence>
<evidence type="ECO:0000256" key="1">
    <source>
        <dbReference type="SAM" id="SignalP"/>
    </source>
</evidence>
<dbReference type="AlphaFoldDB" id="A0A9P4PIP8"/>
<comment type="caution">
    <text evidence="2">The sequence shown here is derived from an EMBL/GenBank/DDBJ whole genome shotgun (WGS) entry which is preliminary data.</text>
</comment>
<dbReference type="Proteomes" id="UP000799764">
    <property type="component" value="Unassembled WGS sequence"/>
</dbReference>